<evidence type="ECO:0000313" key="2">
    <source>
        <dbReference type="EMBL" id="KAG4419795.1"/>
    </source>
</evidence>
<proteinExistence type="predicted"/>
<feature type="region of interest" description="Disordered" evidence="1">
    <location>
        <begin position="297"/>
        <end position="360"/>
    </location>
</feature>
<comment type="caution">
    <text evidence="2">The sequence shown here is derived from an EMBL/GenBank/DDBJ whole genome shotgun (WGS) entry which is preliminary data.</text>
</comment>
<feature type="region of interest" description="Disordered" evidence="1">
    <location>
        <begin position="183"/>
        <end position="214"/>
    </location>
</feature>
<evidence type="ECO:0000313" key="3">
    <source>
        <dbReference type="Proteomes" id="UP000664132"/>
    </source>
</evidence>
<feature type="compositionally biased region" description="Polar residues" evidence="1">
    <location>
        <begin position="107"/>
        <end position="119"/>
    </location>
</feature>
<dbReference type="EMBL" id="JAFJYH010000098">
    <property type="protein sequence ID" value="KAG4419795.1"/>
    <property type="molecule type" value="Genomic_DNA"/>
</dbReference>
<feature type="compositionally biased region" description="Polar residues" evidence="1">
    <location>
        <begin position="348"/>
        <end position="360"/>
    </location>
</feature>
<evidence type="ECO:0000256" key="1">
    <source>
        <dbReference type="SAM" id="MobiDB-lite"/>
    </source>
</evidence>
<keyword evidence="3" id="KW-1185">Reference proteome</keyword>
<reference evidence="2" key="1">
    <citation type="submission" date="2021-02" db="EMBL/GenBank/DDBJ databases">
        <title>Genome sequence Cadophora malorum strain M34.</title>
        <authorList>
            <person name="Stefanovic E."/>
            <person name="Vu D."/>
            <person name="Scully C."/>
            <person name="Dijksterhuis J."/>
            <person name="Roader J."/>
            <person name="Houbraken J."/>
        </authorList>
    </citation>
    <scope>NUCLEOTIDE SEQUENCE</scope>
    <source>
        <strain evidence="2">M34</strain>
    </source>
</reference>
<protein>
    <submittedName>
        <fullName evidence="2">Uncharacterized protein</fullName>
    </submittedName>
</protein>
<sequence>MASHKASSIGSPETLNNTSACATPQVRSESFHAEEEYVAAAGSDTAEQDPDLLAAQTNSPLDVATPSASGQKDSPAFDTSTSTATYSPKAGSADSATPFDYDDEADSPTNQANENSSQDVIGKVHADQDIVSHTSQVLDDYFLDNNAIYNFTDSPVGDWTSFEGVASDNELWQLLQAGAMSSQVQHQSTQQSVTSPESGSIEPNQLNTVDNQDDTQSLHPIERYSPASEQSEGTYFDKHDLQLESYFPGSQQQPTTHCLTNQQNQGPSNDANDDQRTYRIPTVRLSDELSANEYKLQPESYLPEHQQHSRHFYKGSRQPGTCSSGSQQYGDEVCYDKTDLQQPPYVPENQQNSQFYQHQG</sequence>
<feature type="compositionally biased region" description="Polar residues" evidence="1">
    <location>
        <begin position="248"/>
        <end position="270"/>
    </location>
</feature>
<accession>A0A8H7TII5</accession>
<name>A0A8H7TII5_9HELO</name>
<dbReference type="Proteomes" id="UP000664132">
    <property type="component" value="Unassembled WGS sequence"/>
</dbReference>
<feature type="compositionally biased region" description="Polar residues" evidence="1">
    <location>
        <begin position="55"/>
        <end position="86"/>
    </location>
</feature>
<feature type="compositionally biased region" description="Low complexity" evidence="1">
    <location>
        <begin position="183"/>
        <end position="195"/>
    </location>
</feature>
<gene>
    <name evidence="2" type="ORF">IFR04_007105</name>
</gene>
<feature type="compositionally biased region" description="Polar residues" evidence="1">
    <location>
        <begin position="196"/>
        <end position="214"/>
    </location>
</feature>
<organism evidence="2 3">
    <name type="scientific">Cadophora malorum</name>
    <dbReference type="NCBI Taxonomy" id="108018"/>
    <lineage>
        <taxon>Eukaryota</taxon>
        <taxon>Fungi</taxon>
        <taxon>Dikarya</taxon>
        <taxon>Ascomycota</taxon>
        <taxon>Pezizomycotina</taxon>
        <taxon>Leotiomycetes</taxon>
        <taxon>Helotiales</taxon>
        <taxon>Ploettnerulaceae</taxon>
        <taxon>Cadophora</taxon>
    </lineage>
</organism>
<dbReference type="AlphaFoldDB" id="A0A8H7TII5"/>
<feature type="compositionally biased region" description="Polar residues" evidence="1">
    <location>
        <begin position="318"/>
        <end position="329"/>
    </location>
</feature>
<feature type="compositionally biased region" description="Polar residues" evidence="1">
    <location>
        <begin position="1"/>
        <end position="28"/>
    </location>
</feature>
<feature type="region of interest" description="Disordered" evidence="1">
    <location>
        <begin position="248"/>
        <end position="277"/>
    </location>
</feature>
<feature type="region of interest" description="Disordered" evidence="1">
    <location>
        <begin position="1"/>
        <end position="124"/>
    </location>
</feature>